<dbReference type="InterPro" id="IPR020846">
    <property type="entry name" value="MFS_dom"/>
</dbReference>
<dbReference type="PANTHER" id="PTHR23501">
    <property type="entry name" value="MAJOR FACILITATOR SUPERFAMILY"/>
    <property type="match status" value="1"/>
</dbReference>
<feature type="transmembrane region" description="Helical" evidence="6">
    <location>
        <begin position="124"/>
        <end position="144"/>
    </location>
</feature>
<gene>
    <name evidence="8" type="ORF">SS50377_11086</name>
</gene>
<dbReference type="InterPro" id="IPR036259">
    <property type="entry name" value="MFS_trans_sf"/>
</dbReference>
<dbReference type="GO" id="GO:0005886">
    <property type="term" value="C:plasma membrane"/>
    <property type="evidence" value="ECO:0007669"/>
    <property type="project" value="TreeGrafter"/>
</dbReference>
<dbReference type="VEuPathDB" id="GiardiaDB:SS50377_22918"/>
<evidence type="ECO:0000313" key="8">
    <source>
        <dbReference type="EMBL" id="EST48763.1"/>
    </source>
</evidence>
<dbReference type="EMBL" id="KI545978">
    <property type="protein sequence ID" value="EST48763.1"/>
    <property type="molecule type" value="Genomic_DNA"/>
</dbReference>
<dbReference type="Pfam" id="PF07690">
    <property type="entry name" value="MFS_1"/>
    <property type="match status" value="1"/>
</dbReference>
<feature type="transmembrane region" description="Helical" evidence="6">
    <location>
        <begin position="475"/>
        <end position="497"/>
    </location>
</feature>
<dbReference type="AlphaFoldDB" id="V6LX01"/>
<dbReference type="PANTHER" id="PTHR23501:SF191">
    <property type="entry name" value="VACUOLAR BASIC AMINO ACID TRANSPORTER 4"/>
    <property type="match status" value="1"/>
</dbReference>
<keyword evidence="2" id="KW-0813">Transport</keyword>
<feature type="transmembrane region" description="Helical" evidence="6">
    <location>
        <begin position="99"/>
        <end position="117"/>
    </location>
</feature>
<name>V6LX01_9EUKA</name>
<feature type="transmembrane region" description="Helical" evidence="6">
    <location>
        <begin position="376"/>
        <end position="398"/>
    </location>
</feature>
<dbReference type="InterPro" id="IPR011701">
    <property type="entry name" value="MFS"/>
</dbReference>
<feature type="transmembrane region" description="Helical" evidence="6">
    <location>
        <begin position="346"/>
        <end position="369"/>
    </location>
</feature>
<feature type="transmembrane region" description="Helical" evidence="6">
    <location>
        <begin position="220"/>
        <end position="238"/>
    </location>
</feature>
<feature type="transmembrane region" description="Helical" evidence="6">
    <location>
        <begin position="191"/>
        <end position="214"/>
    </location>
</feature>
<dbReference type="PROSITE" id="PS50850">
    <property type="entry name" value="MFS"/>
    <property type="match status" value="1"/>
</dbReference>
<sequence>MGYCALLVNIGLFYMKQIWVKIIDTQKSIITLLQYTDLLYKVYVQQMKYPASLRPGQGKIQTSFPIIAITFCISFLDSQTLDIALPRIQHELDLSRSTVQWLGSITTLLTAATVIPISRICQRLGYVLVFKISTMLIFLLQITFFMTKSIFWLMLSIRLILGVGFAGISASRYVMYKVLPMETNQKSYIQISVVITQVISLITPIISGAIIQYLYYKYSYLVMACLSLIGFFCLLFFQNNSSPIKIQQDILGSFCIILSIGALCLAFTFISIGYYYIAVTIFVLFVVFSLLLIFTEKKVQNPLIPSAISVQPLLQIIIVDFNNNIILSALNYILPQYSALIHEPTTMSSFIFTLIASFSLIISIIIPIIQTKVLNYHIILASTISIVLLSIGIFFTQYDKNTFYILYCCIQVFCQIIYTVVYPLLLLSIPFKHYSNLSAVPTVCRTIGHSLSLNMFSMIQQLTAKYYTGKSAEQFGYLICFLFFVPLSIINGLLAWLKIGASETEKYKIGYKPSMVRVVVEDENENLI</sequence>
<evidence type="ECO:0000256" key="5">
    <source>
        <dbReference type="ARBA" id="ARBA00023136"/>
    </source>
</evidence>
<protein>
    <submittedName>
        <fullName evidence="8">Major facilitator superfamily protein</fullName>
    </submittedName>
</protein>
<feature type="domain" description="Major facilitator superfamily (MFS) profile" evidence="7">
    <location>
        <begin position="63"/>
        <end position="503"/>
    </location>
</feature>
<keyword evidence="3 6" id="KW-0812">Transmembrane</keyword>
<feature type="transmembrane region" description="Helical" evidence="6">
    <location>
        <begin position="250"/>
        <end position="269"/>
    </location>
</feature>
<keyword evidence="5 6" id="KW-0472">Membrane</keyword>
<reference evidence="8" key="1">
    <citation type="journal article" date="2014" name="PLoS Genet.">
        <title>The Genome of Spironucleus salmonicida Highlights a Fish Pathogen Adapted to Fluctuating Environments.</title>
        <authorList>
            <person name="Xu F."/>
            <person name="Jerlstrom-Hultqvist J."/>
            <person name="Einarsson E."/>
            <person name="Astvaldsson A."/>
            <person name="Svard S.G."/>
            <person name="Andersson J.O."/>
        </authorList>
    </citation>
    <scope>NUCLEOTIDE SEQUENCE</scope>
</reference>
<evidence type="ECO:0000256" key="2">
    <source>
        <dbReference type="ARBA" id="ARBA00022448"/>
    </source>
</evidence>
<dbReference type="GO" id="GO:0012505">
    <property type="term" value="C:endomembrane system"/>
    <property type="evidence" value="ECO:0007669"/>
    <property type="project" value="UniProtKB-SubCell"/>
</dbReference>
<comment type="subcellular location">
    <subcellularLocation>
        <location evidence="1">Endomembrane system</location>
        <topology evidence="1">Multi-pass membrane protein</topology>
    </subcellularLocation>
</comment>
<evidence type="ECO:0000256" key="6">
    <source>
        <dbReference type="SAM" id="Phobius"/>
    </source>
</evidence>
<evidence type="ECO:0000256" key="4">
    <source>
        <dbReference type="ARBA" id="ARBA00022989"/>
    </source>
</evidence>
<keyword evidence="4 6" id="KW-1133">Transmembrane helix</keyword>
<evidence type="ECO:0000256" key="1">
    <source>
        <dbReference type="ARBA" id="ARBA00004127"/>
    </source>
</evidence>
<proteinExistence type="predicted"/>
<evidence type="ECO:0000259" key="7">
    <source>
        <dbReference type="PROSITE" id="PS50850"/>
    </source>
</evidence>
<feature type="transmembrane region" description="Helical" evidence="6">
    <location>
        <begin position="404"/>
        <end position="427"/>
    </location>
</feature>
<feature type="transmembrane region" description="Helical" evidence="6">
    <location>
        <begin position="150"/>
        <end position="170"/>
    </location>
</feature>
<organism evidence="8">
    <name type="scientific">Spironucleus salmonicida</name>
    <dbReference type="NCBI Taxonomy" id="348837"/>
    <lineage>
        <taxon>Eukaryota</taxon>
        <taxon>Metamonada</taxon>
        <taxon>Diplomonadida</taxon>
        <taxon>Hexamitidae</taxon>
        <taxon>Hexamitinae</taxon>
        <taxon>Spironucleus</taxon>
    </lineage>
</organism>
<evidence type="ECO:0000256" key="3">
    <source>
        <dbReference type="ARBA" id="ARBA00022692"/>
    </source>
</evidence>
<accession>V6LX01</accession>
<dbReference type="Gene3D" id="1.20.1250.20">
    <property type="entry name" value="MFS general substrate transporter like domains"/>
    <property type="match status" value="1"/>
</dbReference>
<dbReference type="GO" id="GO:0022857">
    <property type="term" value="F:transmembrane transporter activity"/>
    <property type="evidence" value="ECO:0007669"/>
    <property type="project" value="InterPro"/>
</dbReference>
<feature type="transmembrane region" description="Helical" evidence="6">
    <location>
        <begin position="275"/>
        <end position="293"/>
    </location>
</feature>
<dbReference type="SUPFAM" id="SSF103473">
    <property type="entry name" value="MFS general substrate transporter"/>
    <property type="match status" value="1"/>
</dbReference>